<feature type="region of interest" description="Disordered" evidence="1">
    <location>
        <begin position="113"/>
        <end position="141"/>
    </location>
</feature>
<name>A0A5A9P0T5_9TELE</name>
<keyword evidence="3" id="KW-1185">Reference proteome</keyword>
<feature type="region of interest" description="Disordered" evidence="1">
    <location>
        <begin position="70"/>
        <end position="99"/>
    </location>
</feature>
<feature type="compositionally biased region" description="Basic residues" evidence="1">
    <location>
        <begin position="89"/>
        <end position="98"/>
    </location>
</feature>
<comment type="caution">
    <text evidence="2">The sequence shown here is derived from an EMBL/GenBank/DDBJ whole genome shotgun (WGS) entry which is preliminary data.</text>
</comment>
<protein>
    <submittedName>
        <fullName evidence="2">Uncharacterized protein</fullName>
    </submittedName>
</protein>
<dbReference type="EMBL" id="SOYY01000012">
    <property type="protein sequence ID" value="KAA0714336.1"/>
    <property type="molecule type" value="Genomic_DNA"/>
</dbReference>
<sequence length="141" mass="15441">MTVDLPLCDFSDASIFLTNALPFLPGPTVNKKIETSAAVPIKRPSGRFACTTAPERFYSTQHLIFTSGAHGDISPGDNIPEPAAMRSHSPSRPHHHTHQTLQLQMIRSDSNSSIASFTRDPHAQITQASETGNKRDRCYNA</sequence>
<evidence type="ECO:0000313" key="3">
    <source>
        <dbReference type="Proteomes" id="UP000324632"/>
    </source>
</evidence>
<dbReference type="Proteomes" id="UP000324632">
    <property type="component" value="Chromosome 12"/>
</dbReference>
<dbReference type="AlphaFoldDB" id="A0A5A9P0T5"/>
<reference evidence="2 3" key="1">
    <citation type="journal article" date="2019" name="Mol. Ecol. Resour.">
        <title>Chromosome-level genome assembly of Triplophysa tibetana, a fish adapted to the harsh high-altitude environment of the Tibetan Plateau.</title>
        <authorList>
            <person name="Yang X."/>
            <person name="Liu H."/>
            <person name="Ma Z."/>
            <person name="Zou Y."/>
            <person name="Zou M."/>
            <person name="Mao Y."/>
            <person name="Li X."/>
            <person name="Wang H."/>
            <person name="Chen T."/>
            <person name="Wang W."/>
            <person name="Yang R."/>
        </authorList>
    </citation>
    <scope>NUCLEOTIDE SEQUENCE [LARGE SCALE GENOMIC DNA]</scope>
    <source>
        <strain evidence="2">TTIB1903HZAU</strain>
        <tissue evidence="2">Muscle</tissue>
    </source>
</reference>
<feature type="compositionally biased region" description="Basic and acidic residues" evidence="1">
    <location>
        <begin position="132"/>
        <end position="141"/>
    </location>
</feature>
<gene>
    <name evidence="2" type="ORF">E1301_Tti007484</name>
</gene>
<organism evidence="2 3">
    <name type="scientific">Triplophysa tibetana</name>
    <dbReference type="NCBI Taxonomy" id="1572043"/>
    <lineage>
        <taxon>Eukaryota</taxon>
        <taxon>Metazoa</taxon>
        <taxon>Chordata</taxon>
        <taxon>Craniata</taxon>
        <taxon>Vertebrata</taxon>
        <taxon>Euteleostomi</taxon>
        <taxon>Actinopterygii</taxon>
        <taxon>Neopterygii</taxon>
        <taxon>Teleostei</taxon>
        <taxon>Ostariophysi</taxon>
        <taxon>Cypriniformes</taxon>
        <taxon>Nemacheilidae</taxon>
        <taxon>Triplophysa</taxon>
    </lineage>
</organism>
<evidence type="ECO:0000256" key="1">
    <source>
        <dbReference type="SAM" id="MobiDB-lite"/>
    </source>
</evidence>
<evidence type="ECO:0000313" key="2">
    <source>
        <dbReference type="EMBL" id="KAA0714336.1"/>
    </source>
</evidence>
<proteinExistence type="predicted"/>
<accession>A0A5A9P0T5</accession>